<reference evidence="1 2" key="1">
    <citation type="submission" date="2017-07" db="EMBL/GenBank/DDBJ databases">
        <title>Genome sequence of the Sordaria macrospora wild type strain R19027.</title>
        <authorList>
            <person name="Nowrousian M."/>
            <person name="Teichert I."/>
            <person name="Kueck U."/>
        </authorList>
    </citation>
    <scope>NUCLEOTIDE SEQUENCE [LARGE SCALE GENOMIC DNA]</scope>
    <source>
        <strain evidence="1 2">R19027</strain>
        <tissue evidence="1">Mycelium</tissue>
    </source>
</reference>
<dbReference type="EMBL" id="NMPR01000056">
    <property type="protein sequence ID" value="KAA8632381.1"/>
    <property type="molecule type" value="Genomic_DNA"/>
</dbReference>
<evidence type="ECO:0000313" key="1">
    <source>
        <dbReference type="EMBL" id="KAA8632381.1"/>
    </source>
</evidence>
<name>A0A8S8ZUW6_SORMA</name>
<dbReference type="AlphaFoldDB" id="A0A8S8ZUW6"/>
<proteinExistence type="predicted"/>
<dbReference type="Proteomes" id="UP000433876">
    <property type="component" value="Unassembled WGS sequence"/>
</dbReference>
<gene>
    <name evidence="1" type="ORF">SMACR_00127</name>
</gene>
<protein>
    <submittedName>
        <fullName evidence="1">Uncharacterized protein</fullName>
    </submittedName>
</protein>
<accession>A0A8S8ZUW6</accession>
<sequence>MLPLPTLVMSKDWLLMMINQTSYMATIATKSQVGMGGTDTLLVVVRLTGKMDVLITGRVV</sequence>
<evidence type="ECO:0000313" key="2">
    <source>
        <dbReference type="Proteomes" id="UP000433876"/>
    </source>
</evidence>
<comment type="caution">
    <text evidence="1">The sequence shown here is derived from an EMBL/GenBank/DDBJ whole genome shotgun (WGS) entry which is preliminary data.</text>
</comment>
<organism evidence="1 2">
    <name type="scientific">Sordaria macrospora</name>
    <dbReference type="NCBI Taxonomy" id="5147"/>
    <lineage>
        <taxon>Eukaryota</taxon>
        <taxon>Fungi</taxon>
        <taxon>Dikarya</taxon>
        <taxon>Ascomycota</taxon>
        <taxon>Pezizomycotina</taxon>
        <taxon>Sordariomycetes</taxon>
        <taxon>Sordariomycetidae</taxon>
        <taxon>Sordariales</taxon>
        <taxon>Sordariaceae</taxon>
        <taxon>Sordaria</taxon>
    </lineage>
</organism>